<accession>A0ABT6AEF1</accession>
<name>A0ABT6AEF1_9ACTN</name>
<comment type="caution">
    <text evidence="1">The sequence shown here is derived from an EMBL/GenBank/DDBJ whole genome shotgun (WGS) entry which is preliminary data.</text>
</comment>
<dbReference type="RefSeq" id="WP_276112579.1">
    <property type="nucleotide sequence ID" value="NZ_JARJBB010000037.1"/>
</dbReference>
<organism evidence="1 2">
    <name type="scientific">Streptomyces tropicalis</name>
    <dbReference type="NCBI Taxonomy" id="3034234"/>
    <lineage>
        <taxon>Bacteria</taxon>
        <taxon>Bacillati</taxon>
        <taxon>Actinomycetota</taxon>
        <taxon>Actinomycetes</taxon>
        <taxon>Kitasatosporales</taxon>
        <taxon>Streptomycetaceae</taxon>
        <taxon>Streptomyces</taxon>
    </lineage>
</organism>
<gene>
    <name evidence="1" type="ORF">P3H78_31335</name>
</gene>
<protein>
    <submittedName>
        <fullName evidence="1">Uncharacterized protein</fullName>
    </submittedName>
</protein>
<reference evidence="1 2" key="1">
    <citation type="submission" date="2023-03" db="EMBL/GenBank/DDBJ databases">
        <title>Draft genome sequence of Streptomyces sp. K1PA1 isolated from peat swamp forest in Thailand.</title>
        <authorList>
            <person name="Klaysubun C."/>
            <person name="Duangmal K."/>
        </authorList>
    </citation>
    <scope>NUCLEOTIDE SEQUENCE [LARGE SCALE GENOMIC DNA]</scope>
    <source>
        <strain evidence="1 2">K1PA1</strain>
    </source>
</reference>
<evidence type="ECO:0000313" key="2">
    <source>
        <dbReference type="Proteomes" id="UP001221150"/>
    </source>
</evidence>
<evidence type="ECO:0000313" key="1">
    <source>
        <dbReference type="EMBL" id="MDF3303028.1"/>
    </source>
</evidence>
<sequence length="148" mass="15491">MTALLSPPVHDASAAAPLLAALREAAERDPRRAYQLIDDLVFQLVTALPEATGALGRIELHAYGRAHTLLDDAGVLIKQATAVLLGLPAAGPRAEREMVAQALAAPDVDGAGRAGCRSAAPRAAVVADDEVWDRAVVQFRQGRPAAWS</sequence>
<dbReference type="Proteomes" id="UP001221150">
    <property type="component" value="Unassembled WGS sequence"/>
</dbReference>
<proteinExistence type="predicted"/>
<dbReference type="EMBL" id="JARJBB010000037">
    <property type="protein sequence ID" value="MDF3303028.1"/>
    <property type="molecule type" value="Genomic_DNA"/>
</dbReference>
<keyword evidence="2" id="KW-1185">Reference proteome</keyword>